<dbReference type="EC" id="3.5.2.5" evidence="6"/>
<dbReference type="PROSITE" id="PS00482">
    <property type="entry name" value="DIHYDROOROTASE_1"/>
    <property type="match status" value="1"/>
</dbReference>
<evidence type="ECO:0000259" key="10">
    <source>
        <dbReference type="Pfam" id="PF01979"/>
    </source>
</evidence>
<dbReference type="PANTHER" id="PTHR43668:SF2">
    <property type="entry name" value="ALLANTOINASE"/>
    <property type="match status" value="1"/>
</dbReference>
<evidence type="ECO:0000256" key="3">
    <source>
        <dbReference type="ARBA" id="ARBA00008829"/>
    </source>
</evidence>
<evidence type="ECO:0000256" key="9">
    <source>
        <dbReference type="ARBA" id="ARBA00022833"/>
    </source>
</evidence>
<name>A0A2R6A9Z4_9ARCH</name>
<dbReference type="GO" id="GO:0004038">
    <property type="term" value="F:allantoinase activity"/>
    <property type="evidence" value="ECO:0007669"/>
    <property type="project" value="UniProtKB-EC"/>
</dbReference>
<accession>A0A2R6A9Z4</accession>
<feature type="domain" description="Amidohydrolase-related" evidence="10">
    <location>
        <begin position="66"/>
        <end position="453"/>
    </location>
</feature>
<dbReference type="GO" id="GO:0008270">
    <property type="term" value="F:zinc ion binding"/>
    <property type="evidence" value="ECO:0007669"/>
    <property type="project" value="InterPro"/>
</dbReference>
<dbReference type="Pfam" id="PF01979">
    <property type="entry name" value="Amidohydro_1"/>
    <property type="match status" value="1"/>
</dbReference>
<dbReference type="FunFam" id="3.20.20.140:FF:000174">
    <property type="entry name" value="Dihydropyrimidinase-related protein 2"/>
    <property type="match status" value="1"/>
</dbReference>
<keyword evidence="9" id="KW-0862">Zinc</keyword>
<organism evidence="11 12">
    <name type="scientific">Candidatus Marsarchaeota G1 archaeon OSP_D</name>
    <dbReference type="NCBI Taxonomy" id="1978155"/>
    <lineage>
        <taxon>Archaea</taxon>
        <taxon>Candidatus Marsarchaeota</taxon>
        <taxon>Candidatus Marsarchaeota group 1</taxon>
    </lineage>
</organism>
<dbReference type="GO" id="GO:0006145">
    <property type="term" value="P:purine nucleobase catabolic process"/>
    <property type="evidence" value="ECO:0007669"/>
    <property type="project" value="TreeGrafter"/>
</dbReference>
<protein>
    <recommendedName>
        <fullName evidence="6">allantoinase</fullName>
        <ecNumber evidence="6">3.5.2.5</ecNumber>
    </recommendedName>
</protein>
<evidence type="ECO:0000256" key="6">
    <source>
        <dbReference type="ARBA" id="ARBA00012863"/>
    </source>
</evidence>
<evidence type="ECO:0000256" key="4">
    <source>
        <dbReference type="ARBA" id="ARBA00010368"/>
    </source>
</evidence>
<dbReference type="InterPro" id="IPR002195">
    <property type="entry name" value="Dihydroorotase_CS"/>
</dbReference>
<evidence type="ECO:0000256" key="1">
    <source>
        <dbReference type="ARBA" id="ARBA00001947"/>
    </source>
</evidence>
<reference evidence="11 12" key="1">
    <citation type="submission" date="2017-04" db="EMBL/GenBank/DDBJ databases">
        <title>Novel microbial lineages endemic to geothermal iron-oxide mats fill important gaps in the evolutionary history of Archaea.</title>
        <authorList>
            <person name="Jay Z.J."/>
            <person name="Beam J.P."/>
            <person name="Dlakic M."/>
            <person name="Rusch D.B."/>
            <person name="Kozubal M.A."/>
            <person name="Inskeep W.P."/>
        </authorList>
    </citation>
    <scope>NUCLEOTIDE SEQUENCE [LARGE SCALE GENOMIC DNA]</scope>
    <source>
        <strain evidence="11">OSP_D</strain>
    </source>
</reference>
<evidence type="ECO:0000256" key="7">
    <source>
        <dbReference type="ARBA" id="ARBA00022723"/>
    </source>
</evidence>
<proteinExistence type="inferred from homology"/>
<comment type="similarity">
    <text evidence="4">Belongs to the metallo-dependent hydrolases superfamily. Allantoinase family.</text>
</comment>
<dbReference type="SUPFAM" id="SSF51556">
    <property type="entry name" value="Metallo-dependent hydrolases"/>
    <property type="match status" value="1"/>
</dbReference>
<dbReference type="PANTHER" id="PTHR43668">
    <property type="entry name" value="ALLANTOINASE"/>
    <property type="match status" value="1"/>
</dbReference>
<dbReference type="InterPro" id="IPR011059">
    <property type="entry name" value="Metal-dep_hydrolase_composite"/>
</dbReference>
<dbReference type="GO" id="GO:0005737">
    <property type="term" value="C:cytoplasm"/>
    <property type="evidence" value="ECO:0007669"/>
    <property type="project" value="TreeGrafter"/>
</dbReference>
<comment type="similarity">
    <text evidence="3">Belongs to the metallo-dependent hydrolases superfamily. Hydantoinase/dihydropyrimidinase family.</text>
</comment>
<dbReference type="Proteomes" id="UP000240880">
    <property type="component" value="Unassembled WGS sequence"/>
</dbReference>
<comment type="caution">
    <text evidence="11">The sequence shown here is derived from an EMBL/GenBank/DDBJ whole genome shotgun (WGS) entry which is preliminary data.</text>
</comment>
<dbReference type="Gene3D" id="3.20.20.140">
    <property type="entry name" value="Metal-dependent hydrolases"/>
    <property type="match status" value="1"/>
</dbReference>
<dbReference type="SUPFAM" id="SSF51338">
    <property type="entry name" value="Composite domain of metallo-dependent hydrolases"/>
    <property type="match status" value="1"/>
</dbReference>
<dbReference type="InterPro" id="IPR006680">
    <property type="entry name" value="Amidohydro-rel"/>
</dbReference>
<dbReference type="GO" id="GO:0000256">
    <property type="term" value="P:allantoin catabolic process"/>
    <property type="evidence" value="ECO:0007669"/>
    <property type="project" value="InterPro"/>
</dbReference>
<dbReference type="InterPro" id="IPR017593">
    <property type="entry name" value="Allantoinase"/>
</dbReference>
<dbReference type="NCBIfam" id="TIGR03178">
    <property type="entry name" value="allantoinase"/>
    <property type="match status" value="1"/>
</dbReference>
<dbReference type="NCBIfam" id="TIGR00857">
    <property type="entry name" value="pyrC_multi"/>
    <property type="match status" value="1"/>
</dbReference>
<dbReference type="EMBL" id="NEXC01000031">
    <property type="protein sequence ID" value="PSN83242.1"/>
    <property type="molecule type" value="Genomic_DNA"/>
</dbReference>
<keyword evidence="8" id="KW-0378">Hydrolase</keyword>
<evidence type="ECO:0000256" key="2">
    <source>
        <dbReference type="ARBA" id="ARBA00004968"/>
    </source>
</evidence>
<dbReference type="GO" id="GO:0050897">
    <property type="term" value="F:cobalt ion binding"/>
    <property type="evidence" value="ECO:0007669"/>
    <property type="project" value="InterPro"/>
</dbReference>
<evidence type="ECO:0000313" key="11">
    <source>
        <dbReference type="EMBL" id="PSN83242.1"/>
    </source>
</evidence>
<dbReference type="AlphaFoldDB" id="A0A2R6A9Z4"/>
<gene>
    <name evidence="11" type="ORF">B9Q01_05440</name>
</gene>
<keyword evidence="7" id="KW-0479">Metal-binding</keyword>
<evidence type="ECO:0000313" key="12">
    <source>
        <dbReference type="Proteomes" id="UP000240880"/>
    </source>
</evidence>
<comment type="subunit">
    <text evidence="5">Homotetramer.</text>
</comment>
<comment type="cofactor">
    <cofactor evidence="1">
        <name>Zn(2+)</name>
        <dbReference type="ChEBI" id="CHEBI:29105"/>
    </cofactor>
</comment>
<dbReference type="Gene3D" id="2.30.40.10">
    <property type="entry name" value="Urease, subunit C, domain 1"/>
    <property type="match status" value="1"/>
</dbReference>
<comment type="pathway">
    <text evidence="2">Nitrogen metabolism; (S)-allantoin degradation; allantoate from (S)-allantoin: step 1/1.</text>
</comment>
<dbReference type="InterPro" id="IPR050138">
    <property type="entry name" value="DHOase/Allantoinase_Hydrolase"/>
</dbReference>
<sequence length="469" mass="51348">MIKNKSYTKEVNKMVTYDLVIKSGKVVSSQGVFEAHIFVLDGKIARISRVLDTENAERTLDASGLLVFPGFIDSHVHFRDPGLTHKEDFESGTKSAAAGGVTCVFDMPTTKPVVTNANLFSEKLSIVSSKAYVDFALYGAAGSENVQEVEALARAGAIAFKSYTVSPPAERISEYAGALATTTSAIYEAMEAVSKTGLVHCFHAEDDGIVQLFTKRLQSQGRRDALAHAESRPAFAEAIAVSNVIRIAKELHAKIHIVHVSTKQALEVIRAAKSQGVKVSCETCPQYLFFTKQALQKFGPYAKFNPPARDEQDVSALLDALLDDTVDIVVSDHAPHAKHEKDQGYEDIWKAPPGVVGVELRFPLLFTLSQRLGLSYTALTKKLSTNVAKIFGLQQKKGDIMVGLDADFAIVDPKEEWVVKGEELHTKAKENVLYHGMKLIGKVKHTVVRGKPVYEEGVGFEKNGRFVRI</sequence>
<dbReference type="InterPro" id="IPR032466">
    <property type="entry name" value="Metal_Hydrolase"/>
</dbReference>
<evidence type="ECO:0000256" key="8">
    <source>
        <dbReference type="ARBA" id="ARBA00022801"/>
    </source>
</evidence>
<dbReference type="PROSITE" id="PS00483">
    <property type="entry name" value="DIHYDROOROTASE_2"/>
    <property type="match status" value="1"/>
</dbReference>
<evidence type="ECO:0000256" key="5">
    <source>
        <dbReference type="ARBA" id="ARBA00011881"/>
    </source>
</evidence>